<dbReference type="PANTHER" id="PTHR47481:SF37">
    <property type="entry name" value="RETROTRANSPOSON GAG DOMAIN-CONTAINING PROTEIN"/>
    <property type="match status" value="1"/>
</dbReference>
<dbReference type="EMBL" id="CAMAPF010001052">
    <property type="protein sequence ID" value="CAH9143581.1"/>
    <property type="molecule type" value="Genomic_DNA"/>
</dbReference>
<name>A0AAV0DYA6_9ASTE</name>
<dbReference type="EMBL" id="CAMAPF010000149">
    <property type="protein sequence ID" value="CAH9108873.1"/>
    <property type="molecule type" value="Genomic_DNA"/>
</dbReference>
<protein>
    <recommendedName>
        <fullName evidence="5">Retrotransposon gag domain-containing protein</fullName>
    </recommendedName>
</protein>
<feature type="compositionally biased region" description="Basic residues" evidence="1">
    <location>
        <begin position="273"/>
        <end position="287"/>
    </location>
</feature>
<organism evidence="2 4">
    <name type="scientific">Cuscuta epithymum</name>
    <dbReference type="NCBI Taxonomy" id="186058"/>
    <lineage>
        <taxon>Eukaryota</taxon>
        <taxon>Viridiplantae</taxon>
        <taxon>Streptophyta</taxon>
        <taxon>Embryophyta</taxon>
        <taxon>Tracheophyta</taxon>
        <taxon>Spermatophyta</taxon>
        <taxon>Magnoliopsida</taxon>
        <taxon>eudicotyledons</taxon>
        <taxon>Gunneridae</taxon>
        <taxon>Pentapetalae</taxon>
        <taxon>asterids</taxon>
        <taxon>lamiids</taxon>
        <taxon>Solanales</taxon>
        <taxon>Convolvulaceae</taxon>
        <taxon>Cuscuteae</taxon>
        <taxon>Cuscuta</taxon>
        <taxon>Cuscuta subgen. Cuscuta</taxon>
    </lineage>
</organism>
<reference evidence="2" key="1">
    <citation type="submission" date="2022-07" db="EMBL/GenBank/DDBJ databases">
        <authorList>
            <person name="Macas J."/>
            <person name="Novak P."/>
            <person name="Neumann P."/>
        </authorList>
    </citation>
    <scope>NUCLEOTIDE SEQUENCE</scope>
</reference>
<evidence type="ECO:0000313" key="2">
    <source>
        <dbReference type="EMBL" id="CAH9108873.1"/>
    </source>
</evidence>
<gene>
    <name evidence="2" type="ORF">CEPIT_LOCUS18527</name>
    <name evidence="3" type="ORF">CEPIT_LOCUS40772</name>
</gene>
<evidence type="ECO:0008006" key="5">
    <source>
        <dbReference type="Google" id="ProtNLM"/>
    </source>
</evidence>
<dbReference type="AlphaFoldDB" id="A0AAV0DYA6"/>
<dbReference type="Proteomes" id="UP001152523">
    <property type="component" value="Unassembled WGS sequence"/>
</dbReference>
<evidence type="ECO:0000313" key="4">
    <source>
        <dbReference type="Proteomes" id="UP001152523"/>
    </source>
</evidence>
<dbReference type="Pfam" id="PF14223">
    <property type="entry name" value="Retrotran_gag_2"/>
    <property type="match status" value="1"/>
</dbReference>
<proteinExistence type="predicted"/>
<sequence length="371" mass="40771">MHFTGPTFSGQPGIAPLTAPSTSSLPGFNTSYSPLSSLASQLACSTPNVSNIVTTRLSSVEDYLPWRTQFESFLVSHSLLGVLDGSIPVPSPTTLDYTYWLKIDQTVHSWIFATLARDVLMEVYDLKFYHLIWERLQKRFMSACISRSIELKRLLSHMKKKESQTMDQYLLEIKLLADSLAAINAPVSGRDQIEYAILGLGRRYESVLNNIDQLPGIPSLEDLRPILQAQEQRNLFFQAQESAPLQQAFAAPTAPIARGGGQPRGGGVQPRGRGNRGGRARGGRGRGRGGYYQQNYGGHQQPYVGYPPHPANPQPRAPAFSGIPGFPSVDQSYQSPPPSCMSIVFFPRSLSTSLFPLQCLANPGSCCATHW</sequence>
<keyword evidence="4" id="KW-1185">Reference proteome</keyword>
<evidence type="ECO:0000256" key="1">
    <source>
        <dbReference type="SAM" id="MobiDB-lite"/>
    </source>
</evidence>
<comment type="caution">
    <text evidence="2">The sequence shown here is derived from an EMBL/GenBank/DDBJ whole genome shotgun (WGS) entry which is preliminary data.</text>
</comment>
<accession>A0AAV0DYA6</accession>
<evidence type="ECO:0000313" key="3">
    <source>
        <dbReference type="EMBL" id="CAH9143581.1"/>
    </source>
</evidence>
<feature type="compositionally biased region" description="Gly residues" evidence="1">
    <location>
        <begin position="258"/>
        <end position="269"/>
    </location>
</feature>
<dbReference type="PANTHER" id="PTHR47481">
    <property type="match status" value="1"/>
</dbReference>
<feature type="region of interest" description="Disordered" evidence="1">
    <location>
        <begin position="254"/>
        <end position="289"/>
    </location>
</feature>